<evidence type="ECO:0000259" key="2">
    <source>
        <dbReference type="SMART" id="SM00482"/>
    </source>
</evidence>
<keyword evidence="1" id="KW-0235">DNA replication</keyword>
<name>A0A1B1IY16_9CAUD</name>
<dbReference type="KEGG" id="vg:54976459"/>
<evidence type="ECO:0000256" key="1">
    <source>
        <dbReference type="ARBA" id="ARBA00023109"/>
    </source>
</evidence>
<dbReference type="SUPFAM" id="SSF56672">
    <property type="entry name" value="DNA/RNA polymerases"/>
    <property type="match status" value="1"/>
</dbReference>
<dbReference type="GO" id="GO:0006302">
    <property type="term" value="P:double-strand break repair"/>
    <property type="evidence" value="ECO:0007669"/>
    <property type="project" value="TreeGrafter"/>
</dbReference>
<dbReference type="GO" id="GO:0039693">
    <property type="term" value="P:viral DNA genome replication"/>
    <property type="evidence" value="ECO:0007669"/>
    <property type="project" value="UniProtKB-KW"/>
</dbReference>
<dbReference type="Pfam" id="PF00476">
    <property type="entry name" value="DNA_pol_A"/>
    <property type="match status" value="1"/>
</dbReference>
<evidence type="ECO:0000313" key="4">
    <source>
        <dbReference type="Proteomes" id="UP000222126"/>
    </source>
</evidence>
<dbReference type="RefSeq" id="YP_009786383.1">
    <property type="nucleotide sequence ID" value="NC_047768.1"/>
</dbReference>
<keyword evidence="1" id="KW-1194">Viral DNA replication</keyword>
<dbReference type="Gene3D" id="3.30.70.370">
    <property type="match status" value="1"/>
</dbReference>
<protein>
    <recommendedName>
        <fullName evidence="2">DNA-directed DNA polymerase family A palm domain-containing protein</fullName>
    </recommendedName>
</protein>
<accession>A0A1B1IY16</accession>
<dbReference type="PANTHER" id="PTHR10133">
    <property type="entry name" value="DNA POLYMERASE I"/>
    <property type="match status" value="1"/>
</dbReference>
<sequence length="783" mass="89275">MYLIFDEETQIHKSHKRVANQWHPDNYVVMRGWKKQGDKCASWRRFEGKSDDNHLVIDPDVKVLVGHNIKFDMLYEMANCLNPHVIPFFQRGGRIWCTQYAEYLLHAQDRKYHMCSMDDIAESYGGRVKIDQIKALWKAGVQTADIDPDLLADYLVGTEDEGRNSGDIGNTEKIYRGQVKLAKELGMYKAILHRMEGLAATTEMEFNGIKVNRARAAVNQKKLEVKREETAKALEEHVAFIPEEVGFSWGSRVHTSCLIYGGTIRYKKSATYTDEKTGELARFRTKEDWPMFDGEPVAPTDWVNTVVNGSEGWEYRCHLVDGMYHLQFRENGDLVEGDGTKQDTFKGGKRMGEPKFKKMDGWGELKTKIQDFFYELPQITAPDPKWKTKNVDGAGKPLYGTGADIIASLSKRGIPFLENMGKLQALDKEIGTYYMRYDPRKKEHVGMLTCVMDDGIVHHSLNHTSTVTSRLSANNPNAQNFPRGDKSELKAIFVSRFGDDGRMIEADYSQLEVVVQGLLSGDANLCKDLINRVDFHCKRVALKNSVSYDFALLHCKDEDASEDYAKWKKERTKCKIFSFQRAYGAGAALISEETGMDIDEVKDMIVKEDKEYPGIPKFNAAVEAAVHETAEPFRAGQDRGFRVFRRGWWQAPTGTMYTWTSNDAPSFLKRKGIEDTFSPTELKNYPVQGTGGEIVQMIIGRLWRYFMKKNNWDGRALLVNTVHDCIWVDCHKDVLDEVCKVIKVIMESVPKLLKSQFNIDCPVPFPVDVEAGKDMLELHHVDV</sequence>
<dbReference type="InterPro" id="IPR036397">
    <property type="entry name" value="RNaseH_sf"/>
</dbReference>
<dbReference type="Gene3D" id="3.30.420.10">
    <property type="entry name" value="Ribonuclease H-like superfamily/Ribonuclease H"/>
    <property type="match status" value="1"/>
</dbReference>
<reference evidence="3 4" key="1">
    <citation type="submission" date="2016-06" db="EMBL/GenBank/DDBJ databases">
        <title>Not all particles are equal: the selective enrichment of particle-associated bacteria from the Mediterranean Sea.</title>
        <authorList>
            <person name="Lopez-Perez M."/>
            <person name="Kimes N.E."/>
            <person name="Haro-Moreno J.M."/>
            <person name="Rodriguez-Valera F."/>
        </authorList>
    </citation>
    <scope>NUCLEOTIDE SEQUENCE [LARGE SCALE GENOMIC DNA]</scope>
</reference>
<dbReference type="PRINTS" id="PR00868">
    <property type="entry name" value="DNAPOLI"/>
</dbReference>
<feature type="domain" description="DNA-directed DNA polymerase family A palm" evidence="2">
    <location>
        <begin position="486"/>
        <end position="734"/>
    </location>
</feature>
<dbReference type="InterPro" id="IPR001098">
    <property type="entry name" value="DNA-dir_DNA_pol_A_palm_dom"/>
</dbReference>
<dbReference type="GO" id="GO:0003887">
    <property type="term" value="F:DNA-directed DNA polymerase activity"/>
    <property type="evidence" value="ECO:0007669"/>
    <property type="project" value="InterPro"/>
</dbReference>
<dbReference type="PANTHER" id="PTHR10133:SF26">
    <property type="entry name" value="DNA-DIRECTED DNA POLYMERASE"/>
    <property type="match status" value="1"/>
</dbReference>
<dbReference type="InterPro" id="IPR043502">
    <property type="entry name" value="DNA/RNA_pol_sf"/>
</dbReference>
<keyword evidence="4" id="KW-1185">Reference proteome</keyword>
<dbReference type="EMBL" id="KX397280">
    <property type="protein sequence ID" value="ANS06219.1"/>
    <property type="molecule type" value="Genomic_DNA"/>
</dbReference>
<dbReference type="InterPro" id="IPR002298">
    <property type="entry name" value="DNA_polymerase_A"/>
</dbReference>
<organism evidence="3 4">
    <name type="scientific">Phage MedPE-SWcel-C56</name>
    <dbReference type="NCBI Taxonomy" id="1871314"/>
    <lineage>
        <taxon>Viruses</taxon>
        <taxon>Duplodnaviria</taxon>
        <taxon>Heunggongvirae</taxon>
        <taxon>Uroviricota</taxon>
        <taxon>Caudoviricetes</taxon>
        <taxon>Autographivirales</taxon>
        <taxon>Kafavirus</taxon>
        <taxon>Kafavirus SWcelC56</taxon>
    </lineage>
</organism>
<dbReference type="GeneID" id="54976459"/>
<dbReference type="GO" id="GO:0006261">
    <property type="term" value="P:DNA-templated DNA replication"/>
    <property type="evidence" value="ECO:0007669"/>
    <property type="project" value="InterPro"/>
</dbReference>
<dbReference type="GO" id="GO:0003677">
    <property type="term" value="F:DNA binding"/>
    <property type="evidence" value="ECO:0007669"/>
    <property type="project" value="InterPro"/>
</dbReference>
<proteinExistence type="predicted"/>
<dbReference type="Gene3D" id="1.10.150.20">
    <property type="entry name" value="5' to 3' exonuclease, C-terminal subdomain"/>
    <property type="match status" value="1"/>
</dbReference>
<dbReference type="Proteomes" id="UP000222126">
    <property type="component" value="Segment"/>
</dbReference>
<dbReference type="SMART" id="SM00482">
    <property type="entry name" value="POLAc"/>
    <property type="match status" value="1"/>
</dbReference>
<evidence type="ECO:0000313" key="3">
    <source>
        <dbReference type="EMBL" id="ANS06219.1"/>
    </source>
</evidence>